<dbReference type="Proteomes" id="UP000288805">
    <property type="component" value="Unassembled WGS sequence"/>
</dbReference>
<protein>
    <submittedName>
        <fullName evidence="2">Uncharacterized protein</fullName>
    </submittedName>
</protein>
<feature type="compositionally biased region" description="Polar residues" evidence="1">
    <location>
        <begin position="77"/>
        <end position="87"/>
    </location>
</feature>
<dbReference type="AlphaFoldDB" id="A0A438CI55"/>
<reference evidence="2 3" key="1">
    <citation type="journal article" date="2018" name="PLoS Genet.">
        <title>Population sequencing reveals clonal diversity and ancestral inbreeding in the grapevine cultivar Chardonnay.</title>
        <authorList>
            <person name="Roach M.J."/>
            <person name="Johnson D.L."/>
            <person name="Bohlmann J."/>
            <person name="van Vuuren H.J."/>
            <person name="Jones S.J."/>
            <person name="Pretorius I.S."/>
            <person name="Schmidt S.A."/>
            <person name="Borneman A.R."/>
        </authorList>
    </citation>
    <scope>NUCLEOTIDE SEQUENCE [LARGE SCALE GENOMIC DNA]</scope>
    <source>
        <strain evidence="3">cv. Chardonnay</strain>
        <tissue evidence="2">Leaf</tissue>
    </source>
</reference>
<sequence>MMDGKHNDLSQKIDNLHTRSQGLPISTQCKRKENFLLNLIRIQGIHEVEAQEGESSQMREVKAVITLRSGKEVDLPTPSQSKNQSKN</sequence>
<proteinExistence type="predicted"/>
<accession>A0A438CI55</accession>
<dbReference type="EMBL" id="QGNW01002215">
    <property type="protein sequence ID" value="RVW22849.1"/>
    <property type="molecule type" value="Genomic_DNA"/>
</dbReference>
<name>A0A438CI55_VITVI</name>
<feature type="region of interest" description="Disordered" evidence="1">
    <location>
        <begin position="68"/>
        <end position="87"/>
    </location>
</feature>
<organism evidence="2 3">
    <name type="scientific">Vitis vinifera</name>
    <name type="common">Grape</name>
    <dbReference type="NCBI Taxonomy" id="29760"/>
    <lineage>
        <taxon>Eukaryota</taxon>
        <taxon>Viridiplantae</taxon>
        <taxon>Streptophyta</taxon>
        <taxon>Embryophyta</taxon>
        <taxon>Tracheophyta</taxon>
        <taxon>Spermatophyta</taxon>
        <taxon>Magnoliopsida</taxon>
        <taxon>eudicotyledons</taxon>
        <taxon>Gunneridae</taxon>
        <taxon>Pentapetalae</taxon>
        <taxon>rosids</taxon>
        <taxon>Vitales</taxon>
        <taxon>Vitaceae</taxon>
        <taxon>Viteae</taxon>
        <taxon>Vitis</taxon>
    </lineage>
</organism>
<evidence type="ECO:0000313" key="3">
    <source>
        <dbReference type="Proteomes" id="UP000288805"/>
    </source>
</evidence>
<gene>
    <name evidence="2" type="ORF">CK203_103789</name>
</gene>
<evidence type="ECO:0000313" key="2">
    <source>
        <dbReference type="EMBL" id="RVW22849.1"/>
    </source>
</evidence>
<evidence type="ECO:0000256" key="1">
    <source>
        <dbReference type="SAM" id="MobiDB-lite"/>
    </source>
</evidence>
<comment type="caution">
    <text evidence="2">The sequence shown here is derived from an EMBL/GenBank/DDBJ whole genome shotgun (WGS) entry which is preliminary data.</text>
</comment>